<protein>
    <submittedName>
        <fullName evidence="2">Restriction endonuclease</fullName>
    </submittedName>
</protein>
<dbReference type="PANTHER" id="PTHR30015:SF7">
    <property type="entry name" value="TYPE IV METHYL-DIRECTED RESTRICTION ENZYME ECOKMRR"/>
    <property type="match status" value="1"/>
</dbReference>
<evidence type="ECO:0000313" key="2">
    <source>
        <dbReference type="EMBL" id="MFL0194165.1"/>
    </source>
</evidence>
<gene>
    <name evidence="2" type="ORF">ACJDU8_00965</name>
</gene>
<comment type="caution">
    <text evidence="2">The sequence shown here is derived from an EMBL/GenBank/DDBJ whole genome shotgun (WGS) entry which is preliminary data.</text>
</comment>
<accession>A0ABW8SDY4</accession>
<dbReference type="InterPro" id="IPR011335">
    <property type="entry name" value="Restrct_endonuc-II-like"/>
</dbReference>
<dbReference type="RefSeq" id="WP_406790360.1">
    <property type="nucleotide sequence ID" value="NZ_JBJHZX010000001.1"/>
</dbReference>
<organism evidence="2 3">
    <name type="scientific">Candidatus Clostridium eludens</name>
    <dbReference type="NCBI Taxonomy" id="3381663"/>
    <lineage>
        <taxon>Bacteria</taxon>
        <taxon>Bacillati</taxon>
        <taxon>Bacillota</taxon>
        <taxon>Clostridia</taxon>
        <taxon>Eubacteriales</taxon>
        <taxon>Clostridiaceae</taxon>
        <taxon>Clostridium</taxon>
    </lineage>
</organism>
<dbReference type="EMBL" id="JBJHZX010000001">
    <property type="protein sequence ID" value="MFL0194165.1"/>
    <property type="molecule type" value="Genomic_DNA"/>
</dbReference>
<name>A0ABW8SDY4_9CLOT</name>
<dbReference type="InterPro" id="IPR007560">
    <property type="entry name" value="Restrct_endonuc_IV_Mrr"/>
</dbReference>
<evidence type="ECO:0000259" key="1">
    <source>
        <dbReference type="Pfam" id="PF04471"/>
    </source>
</evidence>
<keyword evidence="2" id="KW-0378">Hydrolase</keyword>
<proteinExistence type="predicted"/>
<reference evidence="2 3" key="1">
    <citation type="submission" date="2024-11" db="EMBL/GenBank/DDBJ databases">
        <authorList>
            <person name="Heng Y.C."/>
            <person name="Lim A.C.H."/>
            <person name="Lee J.K.Y."/>
            <person name="Kittelmann S."/>
        </authorList>
    </citation>
    <scope>NUCLEOTIDE SEQUENCE [LARGE SCALE GENOMIC DNA]</scope>
    <source>
        <strain evidence="2 3">WILCCON 0269</strain>
    </source>
</reference>
<dbReference type="InterPro" id="IPR011856">
    <property type="entry name" value="tRNA_endonuc-like_dom_sf"/>
</dbReference>
<dbReference type="GO" id="GO:0004519">
    <property type="term" value="F:endonuclease activity"/>
    <property type="evidence" value="ECO:0007669"/>
    <property type="project" value="UniProtKB-KW"/>
</dbReference>
<dbReference type="Pfam" id="PF04471">
    <property type="entry name" value="Mrr_cat"/>
    <property type="match status" value="1"/>
</dbReference>
<dbReference type="Gene3D" id="3.40.1350.10">
    <property type="match status" value="1"/>
</dbReference>
<sequence>MGVYNPFKADTTDTTNTEFEEYVSNIVKQISQNEGIKCNVKHNYIARVDDGNYQIDVMVKHTFLGGQFITLIECKKYKNPVPREKVEILYNRIRSIGAHKGMLFSTSRFKQGAIDFARKHGIALVQITDGTYHIM</sequence>
<feature type="domain" description="Restriction endonuclease type IV Mrr" evidence="1">
    <location>
        <begin position="17"/>
        <end position="127"/>
    </location>
</feature>
<keyword evidence="3" id="KW-1185">Reference proteome</keyword>
<dbReference type="PANTHER" id="PTHR30015">
    <property type="entry name" value="MRR RESTRICTION SYSTEM PROTEIN"/>
    <property type="match status" value="1"/>
</dbReference>
<dbReference type="InterPro" id="IPR052906">
    <property type="entry name" value="Type_IV_Methyl-Rstrct_Enzyme"/>
</dbReference>
<dbReference type="SUPFAM" id="SSF52980">
    <property type="entry name" value="Restriction endonuclease-like"/>
    <property type="match status" value="1"/>
</dbReference>
<keyword evidence="2" id="KW-0540">Nuclease</keyword>
<dbReference type="Proteomes" id="UP001623660">
    <property type="component" value="Unassembled WGS sequence"/>
</dbReference>
<keyword evidence="2" id="KW-0255">Endonuclease</keyword>
<evidence type="ECO:0000313" key="3">
    <source>
        <dbReference type="Proteomes" id="UP001623660"/>
    </source>
</evidence>